<dbReference type="PANTHER" id="PTHR41324:SF1">
    <property type="entry name" value="DUF2232 DOMAIN-CONTAINING PROTEIN"/>
    <property type="match status" value="1"/>
</dbReference>
<gene>
    <name evidence="2" type="ORF">GI584_23615</name>
</gene>
<reference evidence="2 3" key="1">
    <citation type="submission" date="2019-11" db="EMBL/GenBank/DDBJ databases">
        <title>Gracilibacillus salitolerans sp. nov., a moderate halophile isolated from a saline soil in northwest China.</title>
        <authorList>
            <person name="Gan L."/>
        </authorList>
    </citation>
    <scope>NUCLEOTIDE SEQUENCE [LARGE SCALE GENOMIC DNA]</scope>
    <source>
        <strain evidence="2 3">SCU50</strain>
    </source>
</reference>
<keyword evidence="1" id="KW-0472">Membrane</keyword>
<feature type="transmembrane region" description="Helical" evidence="1">
    <location>
        <begin position="275"/>
        <end position="298"/>
    </location>
</feature>
<feature type="transmembrane region" description="Helical" evidence="1">
    <location>
        <begin position="169"/>
        <end position="193"/>
    </location>
</feature>
<dbReference type="Pfam" id="PF09991">
    <property type="entry name" value="DUF2232"/>
    <property type="match status" value="1"/>
</dbReference>
<feature type="transmembrane region" description="Helical" evidence="1">
    <location>
        <begin position="101"/>
        <end position="119"/>
    </location>
</feature>
<evidence type="ECO:0000313" key="3">
    <source>
        <dbReference type="Proteomes" id="UP000339690"/>
    </source>
</evidence>
<keyword evidence="1" id="KW-1133">Transmembrane helix</keyword>
<dbReference type="RefSeq" id="WP_153792862.1">
    <property type="nucleotide sequence ID" value="NZ_CP045915.1"/>
</dbReference>
<evidence type="ECO:0000256" key="1">
    <source>
        <dbReference type="SAM" id="Phobius"/>
    </source>
</evidence>
<feature type="transmembrane region" description="Helical" evidence="1">
    <location>
        <begin position="239"/>
        <end position="263"/>
    </location>
</feature>
<protein>
    <submittedName>
        <fullName evidence="2">DUF2232 domain-containing protein</fullName>
    </submittedName>
</protein>
<organism evidence="2 3">
    <name type="scientific">Gracilibacillus salitolerans</name>
    <dbReference type="NCBI Taxonomy" id="2663022"/>
    <lineage>
        <taxon>Bacteria</taxon>
        <taxon>Bacillati</taxon>
        <taxon>Bacillota</taxon>
        <taxon>Bacilli</taxon>
        <taxon>Bacillales</taxon>
        <taxon>Bacillaceae</taxon>
        <taxon>Gracilibacillus</taxon>
    </lineage>
</organism>
<dbReference type="PANTHER" id="PTHR41324">
    <property type="entry name" value="MEMBRANE PROTEIN-RELATED"/>
    <property type="match status" value="1"/>
</dbReference>
<keyword evidence="1" id="KW-0812">Transmembrane</keyword>
<dbReference type="EMBL" id="CP045915">
    <property type="protein sequence ID" value="QGH36855.1"/>
    <property type="molecule type" value="Genomic_DNA"/>
</dbReference>
<proteinExistence type="predicted"/>
<sequence>MDQQPVRKDFYIYLGIFLLLLLVTILIPFLQVVTLFLLPIPVILLMKNYPIKWAIVGILILLSFSLFVVPVFSFPITLLALLSGVLIGWSIKQEQHPYETWAKGTAGFVLGLTLIYAYIEVVLQFSIMDAFESAMDDSLQMTEDLFQAIGMGQQDFDLIREELMNMLQLMPVILVVVSMAFAIVTQWVCYKVINKVQQESYYFPPFRSFNLPKIFLWIYFFMLLISFLVMGDYSSMASVIIWNVYHLTGILMALQGLAFVFFYSHVKKQSLALPVISILFIIFFPFMGLYLIRILGIIDLGFELRKRMAK</sequence>
<feature type="transmembrane region" description="Helical" evidence="1">
    <location>
        <begin position="58"/>
        <end position="89"/>
    </location>
</feature>
<accession>A0A5Q2TQ40</accession>
<feature type="transmembrane region" description="Helical" evidence="1">
    <location>
        <begin position="12"/>
        <end position="38"/>
    </location>
</feature>
<name>A0A5Q2TQ40_9BACI</name>
<dbReference type="InterPro" id="IPR018710">
    <property type="entry name" value="DUF2232"/>
</dbReference>
<evidence type="ECO:0000313" key="2">
    <source>
        <dbReference type="EMBL" id="QGH36855.1"/>
    </source>
</evidence>
<dbReference type="Proteomes" id="UP000339690">
    <property type="component" value="Chromosome"/>
</dbReference>
<keyword evidence="3" id="KW-1185">Reference proteome</keyword>
<feature type="transmembrane region" description="Helical" evidence="1">
    <location>
        <begin position="214"/>
        <end position="233"/>
    </location>
</feature>
<dbReference type="AlphaFoldDB" id="A0A5Q2TQ40"/>
<dbReference type="KEGG" id="grc:GI584_23615"/>